<accession>B8HUR7</accession>
<reference evidence="1" key="1">
    <citation type="submission" date="2009-01" db="EMBL/GenBank/DDBJ databases">
        <title>Complete sequence of chromosome Cyanothece sp. PCC 7425.</title>
        <authorList>
            <consortium name="US DOE Joint Genome Institute"/>
            <person name="Lucas S."/>
            <person name="Copeland A."/>
            <person name="Lapidus A."/>
            <person name="Glavina del Rio T."/>
            <person name="Dalin E."/>
            <person name="Tice H."/>
            <person name="Bruce D."/>
            <person name="Goodwin L."/>
            <person name="Pitluck S."/>
            <person name="Sims D."/>
            <person name="Meineke L."/>
            <person name="Brettin T."/>
            <person name="Detter J.C."/>
            <person name="Han C."/>
            <person name="Larimer F."/>
            <person name="Land M."/>
            <person name="Hauser L."/>
            <person name="Kyrpides N."/>
            <person name="Ovchinnikova G."/>
            <person name="Liberton M."/>
            <person name="Stoeckel J."/>
            <person name="Banerjee A."/>
            <person name="Singh A."/>
            <person name="Page L."/>
            <person name="Sato H."/>
            <person name="Zhao L."/>
            <person name="Sherman L."/>
            <person name="Pakrasi H."/>
            <person name="Richardson P."/>
        </authorList>
    </citation>
    <scope>NUCLEOTIDE SEQUENCE</scope>
    <source>
        <strain evidence="1">PCC 7425</strain>
    </source>
</reference>
<gene>
    <name evidence="1" type="ordered locus">Cyan7425_3954</name>
</gene>
<sequence>MAARDWLVNDQGECQPRPSPRDWDLIRDRYYFHRFLTEIIDLLEQVREETEQWDHLPQIRLAVRQLITNSYWLQTQWREPDPKTGIGLLLLYDEIGYPLTVQTVTAAPGVVSPIHNHGTWGIVAVLQGQEKHTFWRRVPQPQFPDRIEPLSSQIFQSGEIVSFTPAAIHQVEAIGDRPTVSFNLYGDTQPRSRFEFEPTTHRAKLF</sequence>
<dbReference type="EMBL" id="CP001344">
    <property type="protein sequence ID" value="ACL46269.1"/>
    <property type="molecule type" value="Genomic_DNA"/>
</dbReference>
<protein>
    <submittedName>
        <fullName evidence="1">Cupin 2 domain-containing protein</fullName>
    </submittedName>
</protein>
<dbReference type="SUPFAM" id="SSF51182">
    <property type="entry name" value="RmlC-like cupins"/>
    <property type="match status" value="1"/>
</dbReference>
<dbReference type="STRING" id="395961.Cyan7425_3954"/>
<dbReference type="Gene3D" id="2.60.120.10">
    <property type="entry name" value="Jelly Rolls"/>
    <property type="match status" value="1"/>
</dbReference>
<dbReference type="CDD" id="cd10548">
    <property type="entry name" value="cupin_CDO"/>
    <property type="match status" value="1"/>
</dbReference>
<dbReference type="InterPro" id="IPR011051">
    <property type="entry name" value="RmlC_Cupin_sf"/>
</dbReference>
<organism evidence="1">
    <name type="scientific">Cyanothece sp. (strain PCC 7425 / ATCC 29141)</name>
    <dbReference type="NCBI Taxonomy" id="395961"/>
    <lineage>
        <taxon>Bacteria</taxon>
        <taxon>Bacillati</taxon>
        <taxon>Cyanobacteriota</taxon>
        <taxon>Cyanophyceae</taxon>
        <taxon>Gomontiellales</taxon>
        <taxon>Cyanothecaceae</taxon>
        <taxon>Cyanothece</taxon>
    </lineage>
</organism>
<dbReference type="eggNOG" id="COG5553">
    <property type="taxonomic scope" value="Bacteria"/>
</dbReference>
<dbReference type="AlphaFoldDB" id="B8HUR7"/>
<dbReference type="InterPro" id="IPR014710">
    <property type="entry name" value="RmlC-like_jellyroll"/>
</dbReference>
<dbReference type="HOGENOM" id="CLU_1377514_0_0_3"/>
<evidence type="ECO:0000313" key="1">
    <source>
        <dbReference type="EMBL" id="ACL46269.1"/>
    </source>
</evidence>
<proteinExistence type="predicted"/>
<name>B8HUR7_CYAP4</name>
<dbReference type="OrthoDB" id="7059163at2"/>
<dbReference type="KEGG" id="cyn:Cyan7425_3954"/>